<keyword evidence="2" id="KW-1185">Reference proteome</keyword>
<accession>A0A9P8AEI8</accession>
<proteinExistence type="predicted"/>
<dbReference type="KEGG" id="more:E1B28_000583"/>
<dbReference type="EMBL" id="CM032181">
    <property type="protein sequence ID" value="KAG7098669.1"/>
    <property type="molecule type" value="Genomic_DNA"/>
</dbReference>
<comment type="caution">
    <text evidence="1">The sequence shown here is derived from an EMBL/GenBank/DDBJ whole genome shotgun (WGS) entry which is preliminary data.</text>
</comment>
<dbReference type="Proteomes" id="UP001049176">
    <property type="component" value="Chromosome 1"/>
</dbReference>
<gene>
    <name evidence="1" type="ORF">E1B28_000583</name>
</gene>
<dbReference type="GeneID" id="66069659"/>
<reference evidence="1" key="1">
    <citation type="journal article" date="2021" name="Genome Biol. Evol.">
        <title>The assembled and annotated genome of the fairy-ring fungus Marasmius oreades.</title>
        <authorList>
            <person name="Hiltunen M."/>
            <person name="Ament-Velasquez S.L."/>
            <person name="Johannesson H."/>
        </authorList>
    </citation>
    <scope>NUCLEOTIDE SEQUENCE</scope>
    <source>
        <strain evidence="1">03SP1</strain>
    </source>
</reference>
<protein>
    <submittedName>
        <fullName evidence="1">Uncharacterized protein</fullName>
    </submittedName>
</protein>
<name>A0A9P8AEI8_9AGAR</name>
<dbReference type="RefSeq" id="XP_043015139.1">
    <property type="nucleotide sequence ID" value="XM_043146437.1"/>
</dbReference>
<sequence>MHPTRFTATGLLRYQGTRERRQASRSLPKVFLVVLQCIGPVSPVSFISDSLKLSRVVSFQPGIKDLEVGLTPRNPSNLSVTLCLWADESELLVNEDKLVQWGTHWKGPISLLVTTQDATSFTALNQSLENLKREPPLSHLAVHVLHIQARPETYSSNALLNLARLLASTPFVLILPGGLSSSSSHAFRESIIAQHDNASSTPCVIIGPSATLSFPLPELTPLLIRRDFPSWCTERFLYLRDRISNWNECLWQFWMDADGKLGSIKAVLDHEGAPYWPQSGLESAPRVDLQSRDV</sequence>
<dbReference type="AlphaFoldDB" id="A0A9P8AEI8"/>
<evidence type="ECO:0000313" key="1">
    <source>
        <dbReference type="EMBL" id="KAG7098669.1"/>
    </source>
</evidence>
<dbReference type="OrthoDB" id="3056235at2759"/>
<organism evidence="1 2">
    <name type="scientific">Marasmius oreades</name>
    <name type="common">fairy-ring Marasmius</name>
    <dbReference type="NCBI Taxonomy" id="181124"/>
    <lineage>
        <taxon>Eukaryota</taxon>
        <taxon>Fungi</taxon>
        <taxon>Dikarya</taxon>
        <taxon>Basidiomycota</taxon>
        <taxon>Agaricomycotina</taxon>
        <taxon>Agaricomycetes</taxon>
        <taxon>Agaricomycetidae</taxon>
        <taxon>Agaricales</taxon>
        <taxon>Marasmiineae</taxon>
        <taxon>Marasmiaceae</taxon>
        <taxon>Marasmius</taxon>
    </lineage>
</organism>
<evidence type="ECO:0000313" key="2">
    <source>
        <dbReference type="Proteomes" id="UP001049176"/>
    </source>
</evidence>